<dbReference type="Proteomes" id="UP000017842">
    <property type="component" value="Unassembled WGS sequence"/>
</dbReference>
<dbReference type="Gene3D" id="2.60.120.10">
    <property type="entry name" value="Jelly Rolls"/>
    <property type="match status" value="1"/>
</dbReference>
<feature type="domain" description="Cupin type-2" evidence="1">
    <location>
        <begin position="42"/>
        <end position="110"/>
    </location>
</feature>
<dbReference type="PATRIC" id="fig|1116472.3.peg.2690"/>
<name>V5BUK1_9GAMM</name>
<dbReference type="EMBL" id="AYLO01000093">
    <property type="protein sequence ID" value="ESS71524.1"/>
    <property type="molecule type" value="Genomic_DNA"/>
</dbReference>
<organism evidence="2 3">
    <name type="scientific">Methyloglobulus morosus KoM1</name>
    <dbReference type="NCBI Taxonomy" id="1116472"/>
    <lineage>
        <taxon>Bacteria</taxon>
        <taxon>Pseudomonadati</taxon>
        <taxon>Pseudomonadota</taxon>
        <taxon>Gammaproteobacteria</taxon>
        <taxon>Methylococcales</taxon>
        <taxon>Methylococcaceae</taxon>
        <taxon>Methyloglobulus</taxon>
    </lineage>
</organism>
<dbReference type="RefSeq" id="WP_023495395.1">
    <property type="nucleotide sequence ID" value="NZ_AYLO01000093.1"/>
</dbReference>
<evidence type="ECO:0000313" key="2">
    <source>
        <dbReference type="EMBL" id="ESS71524.1"/>
    </source>
</evidence>
<sequence>MANMKEEIRHMNLAAEFYTNERCYITELSNTEADPGVSIARARVEPGVATRWHRVNGIAERYMILEGVGLVEVGDLPPREVGSGDVVLIPPSCRQRITNFGKEDLIFLAICSPRFRQEAYEDIEDEDIAT</sequence>
<evidence type="ECO:0000313" key="3">
    <source>
        <dbReference type="Proteomes" id="UP000017842"/>
    </source>
</evidence>
<dbReference type="InterPro" id="IPR052044">
    <property type="entry name" value="PKS_Associated_Protein"/>
</dbReference>
<dbReference type="PANTHER" id="PTHR36114">
    <property type="entry name" value="16.7 KDA PROTEIN IN WHIE LOCUS"/>
    <property type="match status" value="1"/>
</dbReference>
<dbReference type="CDD" id="cd02214">
    <property type="entry name" value="cupin_MJ1618"/>
    <property type="match status" value="1"/>
</dbReference>
<dbReference type="STRING" id="1116472.MGMO_97c00020"/>
<protein>
    <submittedName>
        <fullName evidence="2">Cupin domain-containing protein</fullName>
    </submittedName>
</protein>
<dbReference type="AlphaFoldDB" id="V5BUK1"/>
<comment type="caution">
    <text evidence="2">The sequence shown here is derived from an EMBL/GenBank/DDBJ whole genome shotgun (WGS) entry which is preliminary data.</text>
</comment>
<dbReference type="PANTHER" id="PTHR36114:SF8">
    <property type="entry name" value="CUPIN TYPE-1 DOMAIN-CONTAINING PROTEIN"/>
    <property type="match status" value="1"/>
</dbReference>
<reference evidence="2 3" key="1">
    <citation type="journal article" date="2013" name="Genome Announc.">
        <title>Draft Genome Sequence of the Methanotrophic Gammaproteobacterium Methyloglobulus morosus DSM 22980 Strain KoM1.</title>
        <authorList>
            <person name="Poehlein A."/>
            <person name="Deutzmann J.S."/>
            <person name="Daniel R."/>
            <person name="Simeonova D.D."/>
        </authorList>
    </citation>
    <scope>NUCLEOTIDE SEQUENCE [LARGE SCALE GENOMIC DNA]</scope>
    <source>
        <strain evidence="2 3">KoM1</strain>
    </source>
</reference>
<dbReference type="Pfam" id="PF07883">
    <property type="entry name" value="Cupin_2"/>
    <property type="match status" value="1"/>
</dbReference>
<gene>
    <name evidence="2" type="ORF">MGMO_97c00020</name>
</gene>
<evidence type="ECO:0000259" key="1">
    <source>
        <dbReference type="Pfam" id="PF07883"/>
    </source>
</evidence>
<dbReference type="InterPro" id="IPR014710">
    <property type="entry name" value="RmlC-like_jellyroll"/>
</dbReference>
<proteinExistence type="predicted"/>
<dbReference type="eggNOG" id="COG0662">
    <property type="taxonomic scope" value="Bacteria"/>
</dbReference>
<dbReference type="SUPFAM" id="SSF51182">
    <property type="entry name" value="RmlC-like cupins"/>
    <property type="match status" value="1"/>
</dbReference>
<dbReference type="InterPro" id="IPR013096">
    <property type="entry name" value="Cupin_2"/>
</dbReference>
<keyword evidence="3" id="KW-1185">Reference proteome</keyword>
<dbReference type="InterPro" id="IPR011051">
    <property type="entry name" value="RmlC_Cupin_sf"/>
</dbReference>
<accession>V5BUK1</accession>